<dbReference type="EMBL" id="JACHJQ010000001">
    <property type="protein sequence ID" value="MBB4904278.1"/>
    <property type="molecule type" value="Genomic_DNA"/>
</dbReference>
<organism evidence="1 2">
    <name type="scientific">Actinophytocola algeriensis</name>
    <dbReference type="NCBI Taxonomy" id="1768010"/>
    <lineage>
        <taxon>Bacteria</taxon>
        <taxon>Bacillati</taxon>
        <taxon>Actinomycetota</taxon>
        <taxon>Actinomycetes</taxon>
        <taxon>Pseudonocardiales</taxon>
        <taxon>Pseudonocardiaceae</taxon>
    </lineage>
</organism>
<comment type="caution">
    <text evidence="1">The sequence shown here is derived from an EMBL/GenBank/DDBJ whole genome shotgun (WGS) entry which is preliminary data.</text>
</comment>
<proteinExistence type="predicted"/>
<name>A0A7W7PZW6_9PSEU</name>
<sequence>MSTFPDDPLVAQRMLCTGETLNSVRRSGVRPIPDSDCSVQQYLEASILLAWSEMTWLRRVFGRETHSFVAVTHPHTDMLTIGVPNANCLVPLLGRVLPMSSGNVVTGIPGLRVQVERRHMELYLDNGRKITAKVRFRCATDGQFRTMLKRIAHGHPDERPLFHAKDMFSRERNLFIKNVIPAAPLLSGILRRILLWRTAPELYLGVYRQRVAIMWFDGPPARTVVEILGHSTCAIPSALLTQPFSAPTGTAGSQSSVQHIEVTSALHAPAAGRGASSEHQHIVPTAHSTQRLRTGPSPCVADNSASTLLWMPLDMQIALEKQRFTAVFRLLRRIGLTDADIGGFTGQSSADVHAVLRGDDIASRDMKERIAELIELPGEWL</sequence>
<dbReference type="AlphaFoldDB" id="A0A7W7PZW6"/>
<dbReference type="RefSeq" id="WP_184808549.1">
    <property type="nucleotide sequence ID" value="NZ_JACHJQ010000001.1"/>
</dbReference>
<evidence type="ECO:0000313" key="2">
    <source>
        <dbReference type="Proteomes" id="UP000520767"/>
    </source>
</evidence>
<keyword evidence="2" id="KW-1185">Reference proteome</keyword>
<dbReference type="Proteomes" id="UP000520767">
    <property type="component" value="Unassembled WGS sequence"/>
</dbReference>
<evidence type="ECO:0000313" key="1">
    <source>
        <dbReference type="EMBL" id="MBB4904278.1"/>
    </source>
</evidence>
<protein>
    <submittedName>
        <fullName evidence="1">Uncharacterized protein</fullName>
    </submittedName>
</protein>
<accession>A0A7W7PZW6</accession>
<reference evidence="1 2" key="1">
    <citation type="submission" date="2020-08" db="EMBL/GenBank/DDBJ databases">
        <title>Genomic Encyclopedia of Type Strains, Phase III (KMG-III): the genomes of soil and plant-associated and newly described type strains.</title>
        <authorList>
            <person name="Whitman W."/>
        </authorList>
    </citation>
    <scope>NUCLEOTIDE SEQUENCE [LARGE SCALE GENOMIC DNA]</scope>
    <source>
        <strain evidence="1 2">CECT 8960</strain>
    </source>
</reference>
<gene>
    <name evidence="1" type="ORF">FHR82_000488</name>
</gene>